<dbReference type="InterPro" id="IPR004869">
    <property type="entry name" value="MMPL_dom"/>
</dbReference>
<proteinExistence type="predicted"/>
<feature type="transmembrane region" description="Helical" evidence="7">
    <location>
        <begin position="854"/>
        <end position="880"/>
    </location>
</feature>
<evidence type="ECO:0000313" key="9">
    <source>
        <dbReference type="EMBL" id="AEJ61087.1"/>
    </source>
</evidence>
<feature type="transmembrane region" description="Helical" evidence="7">
    <location>
        <begin position="214"/>
        <end position="233"/>
    </location>
</feature>
<protein>
    <submittedName>
        <fullName evidence="9">MMPL domain protein</fullName>
    </submittedName>
</protein>
<evidence type="ECO:0000256" key="1">
    <source>
        <dbReference type="ARBA" id="ARBA00004651"/>
    </source>
</evidence>
<evidence type="ECO:0000259" key="8">
    <source>
        <dbReference type="PROSITE" id="PS50156"/>
    </source>
</evidence>
<gene>
    <name evidence="9" type="ordered locus">Spith_0812</name>
</gene>
<feature type="domain" description="SSD" evidence="8">
    <location>
        <begin position="756"/>
        <end position="882"/>
    </location>
</feature>
<evidence type="ECO:0000313" key="10">
    <source>
        <dbReference type="Proteomes" id="UP000007254"/>
    </source>
</evidence>
<dbReference type="AlphaFoldDB" id="G0GB63"/>
<feature type="region of interest" description="Disordered" evidence="6">
    <location>
        <begin position="516"/>
        <end position="542"/>
    </location>
</feature>
<evidence type="ECO:0000256" key="5">
    <source>
        <dbReference type="ARBA" id="ARBA00023136"/>
    </source>
</evidence>
<keyword evidence="4 7" id="KW-1133">Transmembrane helix</keyword>
<comment type="subcellular location">
    <subcellularLocation>
        <location evidence="1">Cell membrane</location>
        <topology evidence="1">Multi-pass membrane protein</topology>
    </subcellularLocation>
</comment>
<feature type="domain" description="SSD" evidence="8">
    <location>
        <begin position="243"/>
        <end position="371"/>
    </location>
</feature>
<evidence type="ECO:0000256" key="7">
    <source>
        <dbReference type="SAM" id="Phobius"/>
    </source>
</evidence>
<keyword evidence="5 7" id="KW-0472">Membrane</keyword>
<feature type="transmembrane region" description="Helical" evidence="7">
    <location>
        <begin position="240"/>
        <end position="260"/>
    </location>
</feature>
<dbReference type="InterPro" id="IPR050545">
    <property type="entry name" value="Mycobact_MmpL"/>
</dbReference>
<dbReference type="InterPro" id="IPR000731">
    <property type="entry name" value="SSD"/>
</dbReference>
<feature type="transmembrane region" description="Helical" evidence="7">
    <location>
        <begin position="409"/>
        <end position="427"/>
    </location>
</feature>
<feature type="transmembrane region" description="Helical" evidence="7">
    <location>
        <begin position="757"/>
        <end position="781"/>
    </location>
</feature>
<dbReference type="OrthoDB" id="9809027at2"/>
<dbReference type="KEGG" id="stq:Spith_0812"/>
<dbReference type="PANTHER" id="PTHR33406:SF13">
    <property type="entry name" value="MEMBRANE PROTEIN YDFJ"/>
    <property type="match status" value="1"/>
</dbReference>
<keyword evidence="2" id="KW-1003">Cell membrane</keyword>
<feature type="transmembrane region" description="Helical" evidence="7">
    <location>
        <begin position="828"/>
        <end position="848"/>
    </location>
</feature>
<dbReference type="Pfam" id="PF03176">
    <property type="entry name" value="MMPL"/>
    <property type="match status" value="2"/>
</dbReference>
<dbReference type="STRING" id="869211.Spith_0812"/>
<keyword evidence="10" id="KW-1185">Reference proteome</keyword>
<feature type="transmembrane region" description="Helical" evidence="7">
    <location>
        <begin position="266"/>
        <end position="287"/>
    </location>
</feature>
<evidence type="ECO:0000256" key="3">
    <source>
        <dbReference type="ARBA" id="ARBA00022692"/>
    </source>
</evidence>
<dbReference type="GO" id="GO:0005886">
    <property type="term" value="C:plasma membrane"/>
    <property type="evidence" value="ECO:0007669"/>
    <property type="project" value="UniProtKB-SubCell"/>
</dbReference>
<dbReference type="HOGENOM" id="CLU_008861_1_1_12"/>
<evidence type="ECO:0000256" key="2">
    <source>
        <dbReference type="ARBA" id="ARBA00022475"/>
    </source>
</evidence>
<dbReference type="RefSeq" id="WP_014624464.1">
    <property type="nucleotide sequence ID" value="NC_017583.1"/>
</dbReference>
<dbReference type="EMBL" id="CP002903">
    <property type="protein sequence ID" value="AEJ61087.1"/>
    <property type="molecule type" value="Genomic_DNA"/>
</dbReference>
<evidence type="ECO:0000256" key="6">
    <source>
        <dbReference type="SAM" id="MobiDB-lite"/>
    </source>
</evidence>
<feature type="transmembrane region" description="Helical" evidence="7">
    <location>
        <begin position="12"/>
        <end position="30"/>
    </location>
</feature>
<accession>G0GB63</accession>
<keyword evidence="3 7" id="KW-0812">Transmembrane</keyword>
<name>G0GB63_WINT7</name>
<feature type="transmembrane region" description="Helical" evidence="7">
    <location>
        <begin position="321"/>
        <end position="340"/>
    </location>
</feature>
<feature type="transmembrane region" description="Helical" evidence="7">
    <location>
        <begin position="346"/>
        <end position="371"/>
    </location>
</feature>
<dbReference type="SUPFAM" id="SSF82866">
    <property type="entry name" value="Multidrug efflux transporter AcrB transmembrane domain"/>
    <property type="match status" value="2"/>
</dbReference>
<reference evidence="9 10" key="1">
    <citation type="submission" date="2011-06" db="EMBL/GenBank/DDBJ databases">
        <title>The complete genome of Spirochaeta thermophila DSM 6578.</title>
        <authorList>
            <consortium name="US DOE Joint Genome Institute (JGI-PGF)"/>
            <person name="Lucas S."/>
            <person name="Lapidus A."/>
            <person name="Bruce D."/>
            <person name="Goodwin L."/>
            <person name="Pitluck S."/>
            <person name="Peters L."/>
            <person name="Kyrpides N."/>
            <person name="Mavromatis K."/>
            <person name="Ivanova N."/>
            <person name="Mikailova N."/>
            <person name="Pagani I."/>
            <person name="Chertkov O."/>
            <person name="Detter J.C."/>
            <person name="Tapia R."/>
            <person name="Han C."/>
            <person name="Land M."/>
            <person name="Hauser L."/>
            <person name="Markowitz V."/>
            <person name="Cheng J.-F."/>
            <person name="Hugenholtz P."/>
            <person name="Woyke T."/>
            <person name="Wu D."/>
            <person name="Spring S."/>
            <person name="Merkhoffer B."/>
            <person name="Schneider S."/>
            <person name="Klenk H.-P."/>
            <person name="Eisen J.A."/>
        </authorList>
    </citation>
    <scope>NUCLEOTIDE SEQUENCE [LARGE SCALE GENOMIC DNA]</scope>
    <source>
        <strain evidence="10">ATCC 700085 / DSM 6578 / Z-1203</strain>
    </source>
</reference>
<dbReference type="PROSITE" id="PS50156">
    <property type="entry name" value="SSD"/>
    <property type="match status" value="2"/>
</dbReference>
<sequence>MKVRVSLLYRYPWLTIGVILAITLFFAFQIPRIELDNDPFHFIPEEHPERLAFKETEDQFGEALGIVVGIETEVGTIFSPEVLSFVDALTREIESLEEVEEVTSLTNTDYIAPTTEGMEVVPIIEDPTDPVQIARLKERLLSWEMYEGVLYSPDFRGTQIIVPIKSSTTEDERQHVYFAIKDFIARTPHPHMRTYIAGTPAVTVLISTNMQKDLVLLIPLVIGVLVLVLALSFRKPGGVILPLTTVIISTIWTVGLMALLGIKLSLIGTVLPVVMMAVGSAYGIHIISHYYDLIRERGGRVNEEEHDAIVASIVQHIGKSIFLAALTTMVGFGSLASSQVRPIQEFGIFSAFGVLVALVVAVTFIPALLIARHRALQVRLNNRKVEKEDLADRFMLFLYTLFSQKKGSILLFALVVVIVGIYGTTLLDKDNVLIDYFRPGTEIREADRFFRERFVGTKTFEIVVEGTERGALTNPEVLKAMEDLTLYLKDKFPEVKKVVSFTDFLKRINQVLNAPPEHETPVTAEPAPAASSAPEESPGLPFSFFEEEGTEDGLFFFEEEGTAKGAAASERAAPPSAERAPAPQGVTTLTREEFLTILNQAYALAPRADISAAELVRLIDRALNWRGASYYEIPYDPAKYPVETREELANLISQYLLLYSGSLSAWIDDAIEPSKAKMTVQLATSSSIRAYEIAREAEEYARAHFPEGYTIRTSGQAKVEYALTELIVKSQTISIAVSLGLVFLILVVTFRSIAAGIYGLIPLGITVLINFGVMGLTGIRLDIPTSMVASLAIGIGIDYAIHFMNYYHRERISTGDREKATRNSMKGVGKAILFNAVSVAAGFLVLLLSQFVPIAYMGLLIALTMATSSAASITLLPAIFAIKEAAFLRRADTTHHTGGTP</sequence>
<dbReference type="Proteomes" id="UP000007254">
    <property type="component" value="Chromosome"/>
</dbReference>
<dbReference type="Gene3D" id="1.20.1640.10">
    <property type="entry name" value="Multidrug efflux transporter AcrB transmembrane domain"/>
    <property type="match status" value="2"/>
</dbReference>
<feature type="transmembrane region" description="Helical" evidence="7">
    <location>
        <begin position="787"/>
        <end position="807"/>
    </location>
</feature>
<evidence type="ECO:0000256" key="4">
    <source>
        <dbReference type="ARBA" id="ARBA00022989"/>
    </source>
</evidence>
<organism evidence="9 10">
    <name type="scientific">Winmispira thermophila (strain ATCC 700085 / DSM 6578 / Z-1203)</name>
    <name type="common">Spirochaeta thermophila</name>
    <dbReference type="NCBI Taxonomy" id="869211"/>
    <lineage>
        <taxon>Bacteria</taxon>
        <taxon>Pseudomonadati</taxon>
        <taxon>Spirochaetota</taxon>
        <taxon>Spirochaetia</taxon>
        <taxon>Winmispirales</taxon>
        <taxon>Winmispiraceae</taxon>
        <taxon>Winmispira</taxon>
    </lineage>
</organism>
<feature type="transmembrane region" description="Helical" evidence="7">
    <location>
        <begin position="733"/>
        <end position="750"/>
    </location>
</feature>
<feature type="compositionally biased region" description="Low complexity" evidence="6">
    <location>
        <begin position="521"/>
        <end position="538"/>
    </location>
</feature>
<dbReference type="PANTHER" id="PTHR33406">
    <property type="entry name" value="MEMBRANE PROTEIN MJ1562-RELATED"/>
    <property type="match status" value="1"/>
</dbReference>